<organism evidence="2">
    <name type="scientific">freshwater metagenome</name>
    <dbReference type="NCBI Taxonomy" id="449393"/>
    <lineage>
        <taxon>unclassified sequences</taxon>
        <taxon>metagenomes</taxon>
        <taxon>ecological metagenomes</taxon>
    </lineage>
</organism>
<gene>
    <name evidence="2" type="ORF">UFOPK1842_00962</name>
</gene>
<dbReference type="PANTHER" id="PTHR36151">
    <property type="entry name" value="BLR2777 PROTEIN"/>
    <property type="match status" value="1"/>
</dbReference>
<dbReference type="EMBL" id="CAEZUQ010000137">
    <property type="protein sequence ID" value="CAB4614439.1"/>
    <property type="molecule type" value="Genomic_DNA"/>
</dbReference>
<dbReference type="Pfam" id="PF09995">
    <property type="entry name" value="MPAB_Lcp_cat"/>
    <property type="match status" value="1"/>
</dbReference>
<proteinExistence type="predicted"/>
<evidence type="ECO:0000259" key="1">
    <source>
        <dbReference type="Pfam" id="PF09995"/>
    </source>
</evidence>
<dbReference type="InterPro" id="IPR018713">
    <property type="entry name" value="MPAB/Lcp_cat_dom"/>
</dbReference>
<dbReference type="PANTHER" id="PTHR36151:SF3">
    <property type="entry name" value="ER-BOUND OXYGENASE MPAB_MPAB'_RUBBER OXYGENASE CATALYTIC DOMAIN-CONTAINING PROTEIN"/>
    <property type="match status" value="1"/>
</dbReference>
<name>A0A6J6HS12_9ZZZZ</name>
<sequence length="299" mass="32740">MPAFHKFFLTKPLADAFRKNVSGSKDGLPDWAKDIGLGNDAGLFRADGAVWKVHGNLGTLVGGVRALLLQAAHPAPLAGVAQHSRYESDPMGRLAGTTRWLTITTFGSTQTIEREAKRVNEMHSKVSGAYTEKSGVHSSYRAQDPRFLLWVHCAFTDSFIKSHLALGYSLPDGADEYVRDWAKSAIPLGLLNAPKSMAELEATLEDFRANDLGRTEKTLEVVRFILKPPFGKTGLLFYKLISNAAVATLDSNELEILGLKPRSKIWLKIARGALNIFGAILGPESPSQKLARERISRIS</sequence>
<reference evidence="2" key="1">
    <citation type="submission" date="2020-05" db="EMBL/GenBank/DDBJ databases">
        <authorList>
            <person name="Chiriac C."/>
            <person name="Salcher M."/>
            <person name="Ghai R."/>
            <person name="Kavagutti S V."/>
        </authorList>
    </citation>
    <scope>NUCLEOTIDE SEQUENCE</scope>
</reference>
<evidence type="ECO:0000313" key="2">
    <source>
        <dbReference type="EMBL" id="CAB4614439.1"/>
    </source>
</evidence>
<dbReference type="GO" id="GO:0016491">
    <property type="term" value="F:oxidoreductase activity"/>
    <property type="evidence" value="ECO:0007669"/>
    <property type="project" value="InterPro"/>
</dbReference>
<feature type="domain" description="ER-bound oxygenase mpaB/mpaB'/Rubber oxygenase catalytic" evidence="1">
    <location>
        <begin position="51"/>
        <end position="263"/>
    </location>
</feature>
<protein>
    <submittedName>
        <fullName evidence="2">Unannotated protein</fullName>
    </submittedName>
</protein>
<accession>A0A6J6HS12</accession>
<dbReference type="AlphaFoldDB" id="A0A6J6HS12"/>